<dbReference type="SUPFAM" id="SSF51621">
    <property type="entry name" value="Phosphoenolpyruvate/pyruvate domain"/>
    <property type="match status" value="1"/>
</dbReference>
<proteinExistence type="inferred from homology"/>
<comment type="similarity">
    <text evidence="2">Belongs to the HpcH/HpaI aldolase family.</text>
</comment>
<organism evidence="8 9">
    <name type="scientific">Rhodovastum atsumiense</name>
    <dbReference type="NCBI Taxonomy" id="504468"/>
    <lineage>
        <taxon>Bacteria</taxon>
        <taxon>Pseudomonadati</taxon>
        <taxon>Pseudomonadota</taxon>
        <taxon>Alphaproteobacteria</taxon>
        <taxon>Acetobacterales</taxon>
        <taxon>Acetobacteraceae</taxon>
        <taxon>Rhodovastum</taxon>
    </lineage>
</organism>
<reference evidence="8 9" key="1">
    <citation type="submission" date="2019-09" db="EMBL/GenBank/DDBJ databases">
        <title>Genome sequence of Rhodovastum atsumiense, a diverse member of the Acetobacteraceae family of non-sulfur purple photosynthetic bacteria.</title>
        <authorList>
            <person name="Meyer T."/>
            <person name="Kyndt J."/>
        </authorList>
    </citation>
    <scope>NUCLEOTIDE SEQUENCE [LARGE SCALE GENOMIC DNA]</scope>
    <source>
        <strain evidence="8 9">DSM 21279</strain>
    </source>
</reference>
<keyword evidence="5" id="KW-0670">Pyruvate</keyword>
<dbReference type="GO" id="GO:0016832">
    <property type="term" value="F:aldehyde-lyase activity"/>
    <property type="evidence" value="ECO:0007669"/>
    <property type="project" value="TreeGrafter"/>
</dbReference>
<protein>
    <submittedName>
        <fullName evidence="8">HpcH/HpaI aldolase/citrate lyase family protein</fullName>
    </submittedName>
</protein>
<dbReference type="PANTHER" id="PTHR30502">
    <property type="entry name" value="2-KETO-3-DEOXY-L-RHAMNONATE ALDOLASE"/>
    <property type="match status" value="1"/>
</dbReference>
<dbReference type="GO" id="GO:0046872">
    <property type="term" value="F:metal ion binding"/>
    <property type="evidence" value="ECO:0007669"/>
    <property type="project" value="UniProtKB-KW"/>
</dbReference>
<dbReference type="InterPro" id="IPR005000">
    <property type="entry name" value="Aldolase/citrate-lyase_domain"/>
</dbReference>
<evidence type="ECO:0000259" key="7">
    <source>
        <dbReference type="Pfam" id="PF03328"/>
    </source>
</evidence>
<gene>
    <name evidence="8" type="ORF">F1189_05075</name>
</gene>
<evidence type="ECO:0000256" key="1">
    <source>
        <dbReference type="ARBA" id="ARBA00001968"/>
    </source>
</evidence>
<evidence type="ECO:0000256" key="5">
    <source>
        <dbReference type="ARBA" id="ARBA00023317"/>
    </source>
</evidence>
<evidence type="ECO:0000313" key="8">
    <source>
        <dbReference type="EMBL" id="KAA5613432.1"/>
    </source>
</evidence>
<dbReference type="PANTHER" id="PTHR30502:SF4">
    <property type="entry name" value="5-KETO-4-DEOXY-D-GLUCARATE ALDOLASE"/>
    <property type="match status" value="1"/>
</dbReference>
<feature type="domain" description="HpcH/HpaI aldolase/citrate lyase" evidence="7">
    <location>
        <begin position="13"/>
        <end position="236"/>
    </location>
</feature>
<dbReference type="InterPro" id="IPR040442">
    <property type="entry name" value="Pyrv_kinase-like_dom_sf"/>
</dbReference>
<dbReference type="GO" id="GO:0005737">
    <property type="term" value="C:cytoplasm"/>
    <property type="evidence" value="ECO:0007669"/>
    <property type="project" value="UniProtKB-ARBA"/>
</dbReference>
<keyword evidence="3" id="KW-0479">Metal-binding</keyword>
<comment type="caution">
    <text evidence="8">The sequence shown here is derived from an EMBL/GenBank/DDBJ whole genome shotgun (WGS) entry which is preliminary data.</text>
</comment>
<dbReference type="AlphaFoldDB" id="A0A5M6IYP0"/>
<dbReference type="OrthoDB" id="9802624at2"/>
<dbReference type="InterPro" id="IPR050251">
    <property type="entry name" value="HpcH-HpaI_aldolase"/>
</dbReference>
<dbReference type="Proteomes" id="UP000325255">
    <property type="component" value="Unassembled WGS sequence"/>
</dbReference>
<sequence length="250" mass="26724">MNPFKRDLGRRQQLGLFSTLASTELVELFSGCGFDWILIDTEHSPNELPNVISQLRALNGTGVSPIVRPAWSDMVLVKRVLDAGARSLLFPYVQSAEEAALAVSYTRYPPQGVRGVSGASRAARYGLDTGYLRGAADDICVLVQIENEAGLRNLEAIAAVEGVDGVFIGPSDLAASLGHLGNAQHPEVQAAIDDAFRRLRAVGKPCGYLTTNEAEAARRVAEGVDFIAVATDTSIITRAASALTQRMRQG</sequence>
<dbReference type="InterPro" id="IPR015813">
    <property type="entry name" value="Pyrv/PenolPyrv_kinase-like_dom"/>
</dbReference>
<evidence type="ECO:0000256" key="6">
    <source>
        <dbReference type="ARBA" id="ARBA00045074"/>
    </source>
</evidence>
<dbReference type="Gene3D" id="3.20.20.60">
    <property type="entry name" value="Phosphoenolpyruvate-binding domains"/>
    <property type="match status" value="1"/>
</dbReference>
<name>A0A5M6IYP0_9PROT</name>
<evidence type="ECO:0000256" key="4">
    <source>
        <dbReference type="ARBA" id="ARBA00023239"/>
    </source>
</evidence>
<evidence type="ECO:0000256" key="2">
    <source>
        <dbReference type="ARBA" id="ARBA00005568"/>
    </source>
</evidence>
<comment type="cofactor">
    <cofactor evidence="1">
        <name>a divalent metal cation</name>
        <dbReference type="ChEBI" id="CHEBI:60240"/>
    </cofactor>
</comment>
<evidence type="ECO:0000313" key="9">
    <source>
        <dbReference type="Proteomes" id="UP000325255"/>
    </source>
</evidence>
<dbReference type="Pfam" id="PF03328">
    <property type="entry name" value="HpcH_HpaI"/>
    <property type="match status" value="1"/>
</dbReference>
<accession>A0A5M6IYP0</accession>
<comment type="catalytic activity">
    <reaction evidence="6">
        <text>D-glyceraldehyde + pyruvate = 2-dehydro-3-deoxy-L-galactonate</text>
        <dbReference type="Rhea" id="RHEA:80055"/>
        <dbReference type="ChEBI" id="CHEBI:15361"/>
        <dbReference type="ChEBI" id="CHEBI:17378"/>
        <dbReference type="ChEBI" id="CHEBI:75545"/>
    </reaction>
</comment>
<dbReference type="EMBL" id="VWPK01000006">
    <property type="protein sequence ID" value="KAA5613432.1"/>
    <property type="molecule type" value="Genomic_DNA"/>
</dbReference>
<keyword evidence="9" id="KW-1185">Reference proteome</keyword>
<dbReference type="FunFam" id="3.20.20.60:FF:000004">
    <property type="entry name" value="5-keto-4-deoxy-D-glucarate aldolase"/>
    <property type="match status" value="1"/>
</dbReference>
<dbReference type="RefSeq" id="WP_150039543.1">
    <property type="nucleotide sequence ID" value="NZ_OW485601.1"/>
</dbReference>
<evidence type="ECO:0000256" key="3">
    <source>
        <dbReference type="ARBA" id="ARBA00022723"/>
    </source>
</evidence>
<keyword evidence="4 8" id="KW-0456">Lyase</keyword>